<dbReference type="Proteomes" id="UP000247409">
    <property type="component" value="Unassembled WGS sequence"/>
</dbReference>
<evidence type="ECO:0000313" key="1">
    <source>
        <dbReference type="EMBL" id="PXF42588.1"/>
    </source>
</evidence>
<organism evidence="1 2">
    <name type="scientific">Gracilariopsis chorda</name>
    <dbReference type="NCBI Taxonomy" id="448386"/>
    <lineage>
        <taxon>Eukaryota</taxon>
        <taxon>Rhodophyta</taxon>
        <taxon>Florideophyceae</taxon>
        <taxon>Rhodymeniophycidae</taxon>
        <taxon>Gracilariales</taxon>
        <taxon>Gracilariaceae</taxon>
        <taxon>Gracilariopsis</taxon>
    </lineage>
</organism>
<protein>
    <submittedName>
        <fullName evidence="1">Uncharacterized protein</fullName>
    </submittedName>
</protein>
<gene>
    <name evidence="1" type="ORF">BWQ96_07683</name>
</gene>
<proteinExistence type="predicted"/>
<accession>A0A2V3IKL5</accession>
<dbReference type="EMBL" id="NBIV01000157">
    <property type="protein sequence ID" value="PXF42588.1"/>
    <property type="molecule type" value="Genomic_DNA"/>
</dbReference>
<name>A0A2V3IKL5_9FLOR</name>
<comment type="caution">
    <text evidence="1">The sequence shown here is derived from an EMBL/GenBank/DDBJ whole genome shotgun (WGS) entry which is preliminary data.</text>
</comment>
<evidence type="ECO:0000313" key="2">
    <source>
        <dbReference type="Proteomes" id="UP000247409"/>
    </source>
</evidence>
<sequence length="136" mass="15494">MSKGLILSYLSRKNLTELRSVQEKEELARDLKEKVRLQAMKKGDMIRELKKIFASRFLVGTPDWKKDPRRFVSDNATSVAGLVPPARHIALQSRRVTFVLGKYWNDAEADDLSAAKLRGCSIKWGYTQNGTLVLEK</sequence>
<keyword evidence="2" id="KW-1185">Reference proteome</keyword>
<dbReference type="AlphaFoldDB" id="A0A2V3IKL5"/>
<reference evidence="1 2" key="1">
    <citation type="journal article" date="2018" name="Mol. Biol. Evol.">
        <title>Analysis of the draft genome of the red seaweed Gracilariopsis chorda provides insights into genome size evolution in Rhodophyta.</title>
        <authorList>
            <person name="Lee J."/>
            <person name="Yang E.C."/>
            <person name="Graf L."/>
            <person name="Yang J.H."/>
            <person name="Qiu H."/>
            <person name="Zel Zion U."/>
            <person name="Chan C.X."/>
            <person name="Stephens T.G."/>
            <person name="Weber A.P.M."/>
            <person name="Boo G.H."/>
            <person name="Boo S.M."/>
            <person name="Kim K.M."/>
            <person name="Shin Y."/>
            <person name="Jung M."/>
            <person name="Lee S.J."/>
            <person name="Yim H.S."/>
            <person name="Lee J.H."/>
            <person name="Bhattacharya D."/>
            <person name="Yoon H.S."/>
        </authorList>
    </citation>
    <scope>NUCLEOTIDE SEQUENCE [LARGE SCALE GENOMIC DNA]</scope>
    <source>
        <strain evidence="1 2">SKKU-2015</strain>
        <tissue evidence="1">Whole body</tissue>
    </source>
</reference>